<organism evidence="3 4">
    <name type="scientific">Engelhardtia mirabilis</name>
    <dbReference type="NCBI Taxonomy" id="2528011"/>
    <lineage>
        <taxon>Bacteria</taxon>
        <taxon>Pseudomonadati</taxon>
        <taxon>Planctomycetota</taxon>
        <taxon>Planctomycetia</taxon>
        <taxon>Planctomycetia incertae sedis</taxon>
        <taxon>Engelhardtia</taxon>
    </lineage>
</organism>
<dbReference type="InterPro" id="IPR002105">
    <property type="entry name" value="Dockerin_1_rpt"/>
</dbReference>
<dbReference type="InterPro" id="IPR016134">
    <property type="entry name" value="Dockerin_dom"/>
</dbReference>
<evidence type="ECO:0000259" key="2">
    <source>
        <dbReference type="PROSITE" id="PS51766"/>
    </source>
</evidence>
<dbReference type="Proteomes" id="UP000316921">
    <property type="component" value="Chromosome"/>
</dbReference>
<accession>A0A518BSB2</accession>
<keyword evidence="1" id="KW-0732">Signal</keyword>
<name>A0A518BSB2_9BACT</name>
<feature type="chain" id="PRO_5021900520" description="Dockerin domain-containing protein" evidence="1">
    <location>
        <begin position="29"/>
        <end position="749"/>
    </location>
</feature>
<dbReference type="PROSITE" id="PS51766">
    <property type="entry name" value="DOCKERIN"/>
    <property type="match status" value="1"/>
</dbReference>
<reference evidence="3 4" key="1">
    <citation type="submission" date="2019-02" db="EMBL/GenBank/DDBJ databases">
        <title>Deep-cultivation of Planctomycetes and their phenomic and genomic characterization uncovers novel biology.</title>
        <authorList>
            <person name="Wiegand S."/>
            <person name="Jogler M."/>
            <person name="Boedeker C."/>
            <person name="Pinto D."/>
            <person name="Vollmers J."/>
            <person name="Rivas-Marin E."/>
            <person name="Kohn T."/>
            <person name="Peeters S.H."/>
            <person name="Heuer A."/>
            <person name="Rast P."/>
            <person name="Oberbeckmann S."/>
            <person name="Bunk B."/>
            <person name="Jeske O."/>
            <person name="Meyerdierks A."/>
            <person name="Storesund J.E."/>
            <person name="Kallscheuer N."/>
            <person name="Luecker S."/>
            <person name="Lage O.M."/>
            <person name="Pohl T."/>
            <person name="Merkel B.J."/>
            <person name="Hornburger P."/>
            <person name="Mueller R.-W."/>
            <person name="Bruemmer F."/>
            <person name="Labrenz M."/>
            <person name="Spormann A.M."/>
            <person name="Op den Camp H."/>
            <person name="Overmann J."/>
            <person name="Amann R."/>
            <person name="Jetten M.S.M."/>
            <person name="Mascher T."/>
            <person name="Medema M.H."/>
            <person name="Devos D.P."/>
            <person name="Kaster A.-K."/>
            <person name="Ovreas L."/>
            <person name="Rohde M."/>
            <person name="Galperin M.Y."/>
            <person name="Jogler C."/>
        </authorList>
    </citation>
    <scope>NUCLEOTIDE SEQUENCE [LARGE SCALE GENOMIC DNA]</scope>
    <source>
        <strain evidence="3 4">Pla133</strain>
    </source>
</reference>
<dbReference type="Gene3D" id="1.10.1330.10">
    <property type="entry name" value="Dockerin domain"/>
    <property type="match status" value="1"/>
</dbReference>
<dbReference type="InterPro" id="IPR036439">
    <property type="entry name" value="Dockerin_dom_sf"/>
</dbReference>
<dbReference type="KEGG" id="pbap:Pla133_49800"/>
<proteinExistence type="predicted"/>
<dbReference type="Pfam" id="PF00404">
    <property type="entry name" value="Dockerin_1"/>
    <property type="match status" value="1"/>
</dbReference>
<feature type="signal peptide" evidence="1">
    <location>
        <begin position="1"/>
        <end position="28"/>
    </location>
</feature>
<evidence type="ECO:0000256" key="1">
    <source>
        <dbReference type="SAM" id="SignalP"/>
    </source>
</evidence>
<dbReference type="GO" id="GO:0000272">
    <property type="term" value="P:polysaccharide catabolic process"/>
    <property type="evidence" value="ECO:0007669"/>
    <property type="project" value="InterPro"/>
</dbReference>
<gene>
    <name evidence="3" type="ORF">Pla133_49800</name>
</gene>
<dbReference type="SUPFAM" id="SSF63446">
    <property type="entry name" value="Type I dockerin domain"/>
    <property type="match status" value="1"/>
</dbReference>
<dbReference type="GO" id="GO:0004553">
    <property type="term" value="F:hydrolase activity, hydrolyzing O-glycosyl compounds"/>
    <property type="evidence" value="ECO:0007669"/>
    <property type="project" value="InterPro"/>
</dbReference>
<dbReference type="InterPro" id="IPR011050">
    <property type="entry name" value="Pectin_lyase_fold/virulence"/>
</dbReference>
<dbReference type="EMBL" id="CP036287">
    <property type="protein sequence ID" value="QDU69857.1"/>
    <property type="molecule type" value="Genomic_DNA"/>
</dbReference>
<dbReference type="AlphaFoldDB" id="A0A518BSB2"/>
<keyword evidence="4" id="KW-1185">Reference proteome</keyword>
<evidence type="ECO:0000313" key="3">
    <source>
        <dbReference type="EMBL" id="QDU69857.1"/>
    </source>
</evidence>
<protein>
    <recommendedName>
        <fullName evidence="2">Dockerin domain-containing protein</fullName>
    </recommendedName>
</protein>
<sequence length="749" mass="77849" precursor="true">MYCSPRSLVRRSLLTASTLGLAAASVTAQECVNDLLAAQPSEYLTGCDLAASTCDLGGFTKFRVAGGGYELQGKIEELALFPPFPQTEHWVIEVGPDLEPAPGVVEVYDPLIIYSDSFPFGLTLVSKWGPDTATIDGGGVQPAIYVDNFSFSGGPLRIGLATASLDPGAGVDDLLPPADYEGWHGFTITGGVADNILLTVEDGGGIHVPGYGSRLDIVGNVVTGNAARETGGGIYLRDVSQGVVALNEIEGNTAGAFGNYAGNPLRGGGVHQLRGCVDYVANIVHGNDFGEQMLFLEPEPPRQGGGVAATLTGGGFVELAQLCGNYVHHNAAEEGGGVWIELFTNGGHSQGHLQQNISAANESWSPSDNPKGISIDEAYRGGGVWIRARSSSGGLIDHGGEGPIVVGGFFAHSSTTSPAPGGVATVPFPDNSISATLFDNRLLDNTVANPGFTTSVVDDVGGGLYCDVERNDDSDRVSLFGNAAIRNTVPDAGGGFYLDNPSTFTPPVTGELFHNTLAWNDVTGAAGDGSGVHFTAPTRFDGSSNIIFHNRIAGVEGNDDNWFGEPGVVDDLRFTQMTLVVPPGSADLIGVANDDAAPLLLPSDYHLADGFSPVIDEAEDGITLFLGVDLDFHPRVIDRFILGTSTGADRGADEFIAFRRGDVNADGCFDISDPSYLLNALFVPGSPSLPCPAAADINNDGPINIADAIFMLAYLFSGGAPPPEFGLCLTEDVGPTPQPIGLGTPCDCP</sequence>
<dbReference type="SUPFAM" id="SSF51126">
    <property type="entry name" value="Pectin lyase-like"/>
    <property type="match status" value="1"/>
</dbReference>
<feature type="domain" description="Dockerin" evidence="2">
    <location>
        <begin position="656"/>
        <end position="724"/>
    </location>
</feature>
<evidence type="ECO:0000313" key="4">
    <source>
        <dbReference type="Proteomes" id="UP000316921"/>
    </source>
</evidence>
<dbReference type="CDD" id="cd14256">
    <property type="entry name" value="Dockerin_I"/>
    <property type="match status" value="1"/>
</dbReference>